<sequence>MAWNAKSRTITFACDALPELVSRGHKGKEYREQLLTVRSIQGREAVGELFEYSVLAEVEDIDLLLNPANAAQIDLGKLLNKEGSVEIQVDGIGTFRPGQQGETGYANIGADIRYLSGNIREARILCREDRAPLYEFVLRPAVWRASQNQNSRIFRGVSVTEVLSELLRDYGLIEWRIGGPSNSSKRYYPARDFIRQAWESDWNFALRLMEEWGLFFWFEHQKRSHTLVISDSLSGFHPHGVAYETLRYHTGARIDEEHISELSVTYTTTAGHVTVNDHDYMSPRLQKSSAALREEYVDASGTGHQRIEIYAPAEFAQPSAIDENEQLKGIQRLREEGQYLAMVKLQAVRCTGLRAHGKGHLRGLQPGRTFKLVDYPQEAANREYIVLACNLEISEVGTSSGKWPTYKVDTSFELQPATEYYRLPQVTPRPHVGNEYAVIVTPKHQTDGNYEWWVDDKNRALIQYDWDRQANFDGSTSIWVRVATQWQGSQMGVVMPARAGQMVIVSHVHGDPDRPYISAFVVDRWNLPPWELPRNAAISGTRTQSLGNSFASNHVAFDDTFERMQPQLASDHDKSSLSLGFNTRIDGNKGRQEARGSGFELRTDGHGAARAAKGLLITTEARPKAQGHALDMGETVARLTQARDIHETLAGTAQGHGAQSGLDKQADVAKTIKAANDELRGNNAAKANADTFPEFTAPHLTLSSPAGIQSTTAGSTHVASGVDLAVTSGRNVSIAAALSMFASVANTIALFVQKAGIALTAAAGKIRIEAQSDSVQIISHKDGDIISQDGWLNLTAAKGIRLHGGGTLLEISPQGVLGFTNGDFLIHAASHATDAPQEKPVKLPMTDIKDAKIAESFVLVDNRSGLRIANQPYRITLEDGQVIKGKTDDAGEMALVLANTMQPATVEVLHNDGTDNPTAILSAMLTQSADQGTPPVIVADKKTSRVGNRDLQLNDTSPASSGRDIFYALCQPYNWGMRYSVKDSKEPKRLAFPVAQQYTIDLATVLIEKVKWGANYFGKGTPEITIDRFPLGKDNARNIARRLSPVITMALTSSDGGTYALPVEAIPAVIVTDTALIGGAKGAFDGNSWSLSINTEALRVLFQSCDIKEQRQRETFVTSNLRDFVDTIFHETRHCQQYFWIYAVAQQMTTMFPDTPNIAAWPGVVTQRNDGAKVAAIAAHQPIPNDSLSLAGIKQMAAGMYVWNLSVWRQNASTIGNAWYPSFAPDASALADEYNRAYKQAKEILKDVGAGGASIDIDDMVADAGGEGYASRPWENDAFFCGEIAGEYWSHDHAPDGLVGNQCSRQYALAHNGRERNRAAANGA</sequence>
<gene>
    <name evidence="6" type="ORF">BRPE64_ACDS21310</name>
</gene>
<keyword evidence="7" id="KW-1185">Reference proteome</keyword>
<evidence type="ECO:0000256" key="1">
    <source>
        <dbReference type="ARBA" id="ARBA00005558"/>
    </source>
</evidence>
<reference evidence="6 7" key="1">
    <citation type="journal article" date="2013" name="Genome Announc.">
        <title>Complete Genome Sequence of Burkholderia sp. Strain RPE64, Bacterial Symbiont of the Bean Bug Riptortus pedestris.</title>
        <authorList>
            <person name="Shibata T.F."/>
            <person name="Maeda T."/>
            <person name="Nikoh N."/>
            <person name="Yamaguchi K."/>
            <person name="Oshima K."/>
            <person name="Hattori M."/>
            <person name="Nishiyama T."/>
            <person name="Hasebe M."/>
            <person name="Fukatsu T."/>
            <person name="Kikuchi Y."/>
            <person name="Shigenobu S."/>
        </authorList>
    </citation>
    <scope>NUCLEOTIDE SEQUENCE [LARGE SCALE GENOMIC DNA]</scope>
</reference>
<organism evidence="6 7">
    <name type="scientific">Caballeronia insecticola</name>
    <dbReference type="NCBI Taxonomy" id="758793"/>
    <lineage>
        <taxon>Bacteria</taxon>
        <taxon>Pseudomonadati</taxon>
        <taxon>Pseudomonadota</taxon>
        <taxon>Betaproteobacteria</taxon>
        <taxon>Burkholderiales</taxon>
        <taxon>Burkholderiaceae</taxon>
        <taxon>Caballeronia</taxon>
    </lineage>
</organism>
<evidence type="ECO:0000259" key="4">
    <source>
        <dbReference type="Pfam" id="PF10106"/>
    </source>
</evidence>
<dbReference type="OrthoDB" id="1907165at2"/>
<dbReference type="Pfam" id="PF13296">
    <property type="entry name" value="T6SS_Vgr"/>
    <property type="match status" value="1"/>
</dbReference>
<dbReference type="Proteomes" id="UP000013966">
    <property type="component" value="Chromosome 1"/>
</dbReference>
<reference evidence="6 7" key="2">
    <citation type="journal article" date="2018" name="Int. J. Syst. Evol. Microbiol.">
        <title>Burkholderia insecticola sp. nov., a gut symbiotic bacterium of the bean bug Riptortus pedestris.</title>
        <authorList>
            <person name="Takeshita K."/>
            <person name="Tamaki H."/>
            <person name="Ohbayashi T."/>
            <person name="Meng X.-Y."/>
            <person name="Sone T."/>
            <person name="Mitani Y."/>
            <person name="Peeters C."/>
            <person name="Kikuchi Y."/>
            <person name="Vandamme P."/>
        </authorList>
    </citation>
    <scope>NUCLEOTIDE SEQUENCE [LARGE SCALE GENOMIC DNA]</scope>
    <source>
        <strain evidence="6">RPE64</strain>
    </source>
</reference>
<dbReference type="SUPFAM" id="SSF69255">
    <property type="entry name" value="gp5 N-terminal domain-like"/>
    <property type="match status" value="1"/>
</dbReference>
<evidence type="ECO:0000259" key="5">
    <source>
        <dbReference type="Pfam" id="PF13296"/>
    </source>
</evidence>
<proteinExistence type="inferred from homology"/>
<accession>R4WSF9</accession>
<dbReference type="Gene3D" id="3.55.50.10">
    <property type="entry name" value="Baseplate protein-like domains"/>
    <property type="match status" value="1"/>
</dbReference>
<dbReference type="InterPro" id="IPR006531">
    <property type="entry name" value="Gp5/Vgr_OB"/>
</dbReference>
<dbReference type="KEGG" id="buo:BRPE64_ACDS21310"/>
<evidence type="ECO:0000313" key="7">
    <source>
        <dbReference type="Proteomes" id="UP000013966"/>
    </source>
</evidence>
<evidence type="ECO:0000313" key="6">
    <source>
        <dbReference type="EMBL" id="BAN23885.1"/>
    </source>
</evidence>
<feature type="domain" description="DUF2345" evidence="4">
    <location>
        <begin position="689"/>
        <end position="837"/>
    </location>
</feature>
<feature type="domain" description="Putative type VI secretion system Rhs element associated Vgr" evidence="5">
    <location>
        <begin position="551"/>
        <end position="653"/>
    </location>
</feature>
<feature type="region of interest" description="Disordered" evidence="2">
    <location>
        <begin position="569"/>
        <end position="601"/>
    </location>
</feature>
<dbReference type="NCBIfam" id="TIGR01646">
    <property type="entry name" value="vgr_GE"/>
    <property type="match status" value="1"/>
</dbReference>
<feature type="domain" description="Gp5/Type VI secretion system Vgr protein OB-fold" evidence="3">
    <location>
        <begin position="474"/>
        <end position="519"/>
    </location>
</feature>
<dbReference type="SUPFAM" id="SSF69279">
    <property type="entry name" value="Phage tail proteins"/>
    <property type="match status" value="2"/>
</dbReference>
<dbReference type="EMBL" id="AP013058">
    <property type="protein sequence ID" value="BAN23885.1"/>
    <property type="molecule type" value="Genomic_DNA"/>
</dbReference>
<dbReference type="NCBIfam" id="TIGR03361">
    <property type="entry name" value="VI_Rhs_Vgr"/>
    <property type="match status" value="1"/>
</dbReference>
<dbReference type="Gene3D" id="4.10.220.110">
    <property type="match status" value="1"/>
</dbReference>
<dbReference type="PATRIC" id="fig|758793.3.peg.2136"/>
<protein>
    <submittedName>
        <fullName evidence="6">Type VI secretion system Vgr family protein</fullName>
    </submittedName>
</protein>
<dbReference type="Gene3D" id="2.30.110.50">
    <property type="match status" value="1"/>
</dbReference>
<dbReference type="InterPro" id="IPR018769">
    <property type="entry name" value="VgrG2_DUF2345"/>
</dbReference>
<dbReference type="STRING" id="758793.BRPE64_ACDS21310"/>
<dbReference type="InterPro" id="IPR028244">
    <property type="entry name" value="T6SS_Rhs_Vgr_dom"/>
</dbReference>
<comment type="similarity">
    <text evidence="1">Belongs to the VgrG protein family.</text>
</comment>
<dbReference type="HOGENOM" id="CLU_004121_1_7_4"/>
<dbReference type="Pfam" id="PF05954">
    <property type="entry name" value="Phage_GPD"/>
    <property type="match status" value="1"/>
</dbReference>
<dbReference type="InterPro" id="IPR037026">
    <property type="entry name" value="Vgr_OB-fold_dom_sf"/>
</dbReference>
<dbReference type="InterPro" id="IPR017847">
    <property type="entry name" value="T6SS_RhsGE_Vgr_subset"/>
</dbReference>
<name>R4WSF9_9BURK</name>
<dbReference type="Pfam" id="PF10106">
    <property type="entry name" value="DUF2345"/>
    <property type="match status" value="1"/>
</dbReference>
<evidence type="ECO:0000259" key="3">
    <source>
        <dbReference type="Pfam" id="PF04717"/>
    </source>
</evidence>
<evidence type="ECO:0000256" key="2">
    <source>
        <dbReference type="SAM" id="MobiDB-lite"/>
    </source>
</evidence>
<dbReference type="Gene3D" id="2.40.50.230">
    <property type="entry name" value="Gp5 N-terminal domain"/>
    <property type="match status" value="1"/>
</dbReference>
<dbReference type="RefSeq" id="WP_016346034.1">
    <property type="nucleotide sequence ID" value="NC_021287.1"/>
</dbReference>
<dbReference type="InterPro" id="IPR006533">
    <property type="entry name" value="T6SS_Vgr_RhsGE"/>
</dbReference>
<dbReference type="Pfam" id="PF04717">
    <property type="entry name" value="Phage_base_V"/>
    <property type="match status" value="1"/>
</dbReference>